<dbReference type="GO" id="GO:0004674">
    <property type="term" value="F:protein serine/threonine kinase activity"/>
    <property type="evidence" value="ECO:0007669"/>
    <property type="project" value="UniProtKB-KW"/>
</dbReference>
<feature type="domain" description="Protein kinase" evidence="1">
    <location>
        <begin position="17"/>
        <end position="303"/>
    </location>
</feature>
<dbReference type="RefSeq" id="XP_007723177.1">
    <property type="nucleotide sequence ID" value="XM_007724987.1"/>
</dbReference>
<dbReference type="EMBL" id="AMWN01000003">
    <property type="protein sequence ID" value="EXJ90983.1"/>
    <property type="molecule type" value="Genomic_DNA"/>
</dbReference>
<dbReference type="Proteomes" id="UP000019484">
    <property type="component" value="Unassembled WGS sequence"/>
</dbReference>
<dbReference type="PROSITE" id="PS50011">
    <property type="entry name" value="PROTEIN_KINASE_DOM"/>
    <property type="match status" value="1"/>
</dbReference>
<comment type="caution">
    <text evidence="2">The sequence shown here is derived from an EMBL/GenBank/DDBJ whole genome shotgun (WGS) entry which is preliminary data.</text>
</comment>
<evidence type="ECO:0000259" key="1">
    <source>
        <dbReference type="PROSITE" id="PS50011"/>
    </source>
</evidence>
<sequence length="461" mass="52769">MSSNIKFGILYPEGRGYLHVRSLGKGMQGMATLVQSVASGSRYVRKKTVADVSTLPGDACPEVSLYRAHPLIPQLIRSQEYPATRPPNGRTVTLKSHSMIFAYCNGGTLTRFLNIRAEDSIYTPSTMLVWKMFDDLLTSVYFLHQQCTPAITHNDAHSHNVFLHFPDEHAKVPDFMLGDLGLAKTIDSRVWEAEGNRGQRKLKSMQSVPAAYRESYKVQVSRLGQDLMMVQRNVGMLMTGLTPYDNHDADDIMPQLKASRHWPRELFSCYDKLDEIITPMAYNSSPGRYEEFPELCRLVRDFRRQEQQRVVNRHFGTDYRGTQPGKYDWSRIPGFVSAMEPEIAVEHVNQPQLYGSRQELLLCSRDVAGPWRIAHIDPRTNAVLGVEKLEFGYHDPGSAETYAFAEQHLIKTKVEEFGWDKIVETACKVDTLERAWQRPFQPDGRHDEVTRLFGLDPNWRR</sequence>
<dbReference type="OrthoDB" id="4159521at2759"/>
<organism evidence="2 3">
    <name type="scientific">Capronia coronata CBS 617.96</name>
    <dbReference type="NCBI Taxonomy" id="1182541"/>
    <lineage>
        <taxon>Eukaryota</taxon>
        <taxon>Fungi</taxon>
        <taxon>Dikarya</taxon>
        <taxon>Ascomycota</taxon>
        <taxon>Pezizomycotina</taxon>
        <taxon>Eurotiomycetes</taxon>
        <taxon>Chaetothyriomycetidae</taxon>
        <taxon>Chaetothyriales</taxon>
        <taxon>Herpotrichiellaceae</taxon>
        <taxon>Capronia</taxon>
    </lineage>
</organism>
<dbReference type="InterPro" id="IPR000719">
    <property type="entry name" value="Prot_kinase_dom"/>
</dbReference>
<dbReference type="InterPro" id="IPR011009">
    <property type="entry name" value="Kinase-like_dom_sf"/>
</dbReference>
<dbReference type="eggNOG" id="ENOG502T1CP">
    <property type="taxonomic scope" value="Eukaryota"/>
</dbReference>
<gene>
    <name evidence="2" type="ORF">A1O1_04090</name>
</gene>
<reference evidence="2 3" key="1">
    <citation type="submission" date="2013-03" db="EMBL/GenBank/DDBJ databases">
        <title>The Genome Sequence of Capronia coronata CBS 617.96.</title>
        <authorList>
            <consortium name="The Broad Institute Genomics Platform"/>
            <person name="Cuomo C."/>
            <person name="de Hoog S."/>
            <person name="Gorbushina A."/>
            <person name="Walker B."/>
            <person name="Young S.K."/>
            <person name="Zeng Q."/>
            <person name="Gargeya S."/>
            <person name="Fitzgerald M."/>
            <person name="Haas B."/>
            <person name="Abouelleil A."/>
            <person name="Allen A.W."/>
            <person name="Alvarado L."/>
            <person name="Arachchi H.M."/>
            <person name="Berlin A.M."/>
            <person name="Chapman S.B."/>
            <person name="Gainer-Dewar J."/>
            <person name="Goldberg J."/>
            <person name="Griggs A."/>
            <person name="Gujja S."/>
            <person name="Hansen M."/>
            <person name="Howarth C."/>
            <person name="Imamovic A."/>
            <person name="Ireland A."/>
            <person name="Larimer J."/>
            <person name="McCowan C."/>
            <person name="Murphy C."/>
            <person name="Pearson M."/>
            <person name="Poon T.W."/>
            <person name="Priest M."/>
            <person name="Roberts A."/>
            <person name="Saif S."/>
            <person name="Shea T."/>
            <person name="Sisk P."/>
            <person name="Sykes S."/>
            <person name="Wortman J."/>
            <person name="Nusbaum C."/>
            <person name="Birren B."/>
        </authorList>
    </citation>
    <scope>NUCLEOTIDE SEQUENCE [LARGE SCALE GENOMIC DNA]</scope>
    <source>
        <strain evidence="2 3">CBS 617.96</strain>
    </source>
</reference>
<dbReference type="Pfam" id="PF00069">
    <property type="entry name" value="Pkinase"/>
    <property type="match status" value="1"/>
</dbReference>
<dbReference type="GeneID" id="19158976"/>
<keyword evidence="2" id="KW-0723">Serine/threonine-protein kinase</keyword>
<keyword evidence="2" id="KW-0808">Transferase</keyword>
<name>W9YEN0_9EURO</name>
<protein>
    <submittedName>
        <fullName evidence="2">Serine/threonine protein kinase</fullName>
    </submittedName>
</protein>
<keyword evidence="2" id="KW-0418">Kinase</keyword>
<dbReference type="SUPFAM" id="SSF56112">
    <property type="entry name" value="Protein kinase-like (PK-like)"/>
    <property type="match status" value="1"/>
</dbReference>
<keyword evidence="3" id="KW-1185">Reference proteome</keyword>
<dbReference type="AlphaFoldDB" id="W9YEN0"/>
<dbReference type="Gene3D" id="1.10.510.10">
    <property type="entry name" value="Transferase(Phosphotransferase) domain 1"/>
    <property type="match status" value="1"/>
</dbReference>
<accession>W9YEN0</accession>
<dbReference type="HOGENOM" id="CLU_573674_0_0_1"/>
<dbReference type="GO" id="GO:0005524">
    <property type="term" value="F:ATP binding"/>
    <property type="evidence" value="ECO:0007669"/>
    <property type="project" value="InterPro"/>
</dbReference>
<evidence type="ECO:0000313" key="3">
    <source>
        <dbReference type="Proteomes" id="UP000019484"/>
    </source>
</evidence>
<proteinExistence type="predicted"/>
<dbReference type="SMART" id="SM00220">
    <property type="entry name" value="S_TKc"/>
    <property type="match status" value="1"/>
</dbReference>
<dbReference type="STRING" id="1182541.W9YEN0"/>
<evidence type="ECO:0000313" key="2">
    <source>
        <dbReference type="EMBL" id="EXJ90983.1"/>
    </source>
</evidence>